<feature type="compositionally biased region" description="Polar residues" evidence="1">
    <location>
        <begin position="1"/>
        <end position="21"/>
    </location>
</feature>
<name>A0ABR4K7K9_9EURO</name>
<dbReference type="GeneID" id="98161049"/>
<comment type="caution">
    <text evidence="2">The sequence shown here is derived from an EMBL/GenBank/DDBJ whole genome shotgun (WGS) entry which is preliminary data.</text>
</comment>
<dbReference type="RefSeq" id="XP_070898189.1">
    <property type="nucleotide sequence ID" value="XM_071045885.1"/>
</dbReference>
<gene>
    <name evidence="2" type="ORF">BJX68DRAFT_267724</name>
</gene>
<protein>
    <submittedName>
        <fullName evidence="2">Uncharacterized protein</fullName>
    </submittedName>
</protein>
<feature type="region of interest" description="Disordered" evidence="1">
    <location>
        <begin position="1"/>
        <end position="87"/>
    </location>
</feature>
<keyword evidence="3" id="KW-1185">Reference proteome</keyword>
<evidence type="ECO:0000256" key="1">
    <source>
        <dbReference type="SAM" id="MobiDB-lite"/>
    </source>
</evidence>
<dbReference type="EMBL" id="JBFXLR010000026">
    <property type="protein sequence ID" value="KAL2848281.1"/>
    <property type="molecule type" value="Genomic_DNA"/>
</dbReference>
<accession>A0ABR4K7K9</accession>
<reference evidence="2 3" key="1">
    <citation type="submission" date="2024-07" db="EMBL/GenBank/DDBJ databases">
        <title>Section-level genome sequencing and comparative genomics of Aspergillus sections Usti and Cavernicolus.</title>
        <authorList>
            <consortium name="Lawrence Berkeley National Laboratory"/>
            <person name="Nybo J.L."/>
            <person name="Vesth T.C."/>
            <person name="Theobald S."/>
            <person name="Frisvad J.C."/>
            <person name="Larsen T.O."/>
            <person name="Kjaerboelling I."/>
            <person name="Rothschild-Mancinelli K."/>
            <person name="Lyhne E.K."/>
            <person name="Kogle M.E."/>
            <person name="Barry K."/>
            <person name="Clum A."/>
            <person name="Na H."/>
            <person name="Ledsgaard L."/>
            <person name="Lin J."/>
            <person name="Lipzen A."/>
            <person name="Kuo A."/>
            <person name="Riley R."/>
            <person name="Mondo S."/>
            <person name="LaButti K."/>
            <person name="Haridas S."/>
            <person name="Pangalinan J."/>
            <person name="Salamov A.A."/>
            <person name="Simmons B.A."/>
            <person name="Magnuson J.K."/>
            <person name="Chen J."/>
            <person name="Drula E."/>
            <person name="Henrissat B."/>
            <person name="Wiebenga A."/>
            <person name="Lubbers R.J."/>
            <person name="Gomes A.C."/>
            <person name="Macurrencykelacurrency M.R."/>
            <person name="Stajich J."/>
            <person name="Grigoriev I.V."/>
            <person name="Mortensen U.H."/>
            <person name="De vries R.P."/>
            <person name="Baker S.E."/>
            <person name="Andersen M.R."/>
        </authorList>
    </citation>
    <scope>NUCLEOTIDE SEQUENCE [LARGE SCALE GENOMIC DNA]</scope>
    <source>
        <strain evidence="2 3">CBS 756.74</strain>
    </source>
</reference>
<organism evidence="2 3">
    <name type="scientific">Aspergillus pseudodeflectus</name>
    <dbReference type="NCBI Taxonomy" id="176178"/>
    <lineage>
        <taxon>Eukaryota</taxon>
        <taxon>Fungi</taxon>
        <taxon>Dikarya</taxon>
        <taxon>Ascomycota</taxon>
        <taxon>Pezizomycotina</taxon>
        <taxon>Eurotiomycetes</taxon>
        <taxon>Eurotiomycetidae</taxon>
        <taxon>Eurotiales</taxon>
        <taxon>Aspergillaceae</taxon>
        <taxon>Aspergillus</taxon>
        <taxon>Aspergillus subgen. Nidulantes</taxon>
    </lineage>
</organism>
<evidence type="ECO:0000313" key="2">
    <source>
        <dbReference type="EMBL" id="KAL2848281.1"/>
    </source>
</evidence>
<proteinExistence type="predicted"/>
<evidence type="ECO:0000313" key="3">
    <source>
        <dbReference type="Proteomes" id="UP001610444"/>
    </source>
</evidence>
<sequence>MPNRSHQQTLSHDQDLLTTGAASEKASFNGPGGASASTTASENPKPDSREILEKLDPRYDTGIIGAKPKGDIGGAEEPPGFENLPESHGLAWHSRRTYASVSPSVPVSLSPSVRTACSFPTPRGRWTLYSSDVRIRQRTLASASNSAHVRHACTIPILQDAETQFSVPVSIQTS</sequence>
<dbReference type="Proteomes" id="UP001610444">
    <property type="component" value="Unassembled WGS sequence"/>
</dbReference>
<feature type="compositionally biased region" description="Basic and acidic residues" evidence="1">
    <location>
        <begin position="44"/>
        <end position="59"/>
    </location>
</feature>